<gene>
    <name evidence="3" type="ordered locus">DaAHT2_0444</name>
</gene>
<feature type="transmembrane region" description="Helical" evidence="2">
    <location>
        <begin position="24"/>
        <end position="42"/>
    </location>
</feature>
<dbReference type="HOGENOM" id="CLU_1265948_0_0_7"/>
<dbReference type="Gene3D" id="2.170.120.30">
    <property type="match status" value="1"/>
</dbReference>
<dbReference type="InParanoid" id="D6YZZ3"/>
<dbReference type="PANTHER" id="PTHR37804:SF1">
    <property type="entry name" value="CDAA REGULATORY PROTEIN CDAR"/>
    <property type="match status" value="1"/>
</dbReference>
<evidence type="ECO:0000313" key="3">
    <source>
        <dbReference type="EMBL" id="ADH85150.1"/>
    </source>
</evidence>
<keyword evidence="2" id="KW-0472">Membrane</keyword>
<dbReference type="STRING" id="589865.DaAHT2_0444"/>
<protein>
    <submittedName>
        <fullName evidence="3">YbbR family protein</fullName>
    </submittedName>
</protein>
<dbReference type="PANTHER" id="PTHR37804">
    <property type="entry name" value="CDAA REGULATORY PROTEIN CDAR"/>
    <property type="match status" value="1"/>
</dbReference>
<dbReference type="InterPro" id="IPR053154">
    <property type="entry name" value="c-di-AMP_regulator"/>
</dbReference>
<keyword evidence="2" id="KW-1133">Transmembrane helix</keyword>
<dbReference type="Gene3D" id="2.170.120.40">
    <property type="entry name" value="YbbR-like domain"/>
    <property type="match status" value="1"/>
</dbReference>
<evidence type="ECO:0000256" key="2">
    <source>
        <dbReference type="SAM" id="Phobius"/>
    </source>
</evidence>
<dbReference type="KEGG" id="dak:DaAHT2_0444"/>
<dbReference type="RefSeq" id="WP_013162681.1">
    <property type="nucleotide sequence ID" value="NC_014216.1"/>
</dbReference>
<dbReference type="OrthoDB" id="128578at2"/>
<keyword evidence="4" id="KW-1185">Reference proteome</keyword>
<name>D6YZZ3_DESAT</name>
<proteinExistence type="predicted"/>
<feature type="region of interest" description="Disordered" evidence="1">
    <location>
        <begin position="229"/>
        <end position="252"/>
    </location>
</feature>
<sequence length="252" mass="28141">MEKLVEQIKKAATTEVADYWPKDWVLRLLALLFAVLLWHFVVGEDKIDTHVLVPVELVNLPRDMVIVNQYKQQLEVTIAGPRGLIDGLRRQNVTRTINLAGAQPGTMAIRNDPDSIPFPRGIEVLRVQPAHTTLHIDHLQEKNFPVEPKITGQPAPGYLLLQVQADPATISIRGPATLLGQTDQLPTVPVDIEGLTETTSRQVALVMDEKLTELLGETTVKVRLIIEPEEAENDENRRDTEPVPLLPEQPQP</sequence>
<evidence type="ECO:0000313" key="4">
    <source>
        <dbReference type="Proteomes" id="UP000001508"/>
    </source>
</evidence>
<dbReference type="Proteomes" id="UP000001508">
    <property type="component" value="Chromosome"/>
</dbReference>
<dbReference type="AlphaFoldDB" id="D6YZZ3"/>
<dbReference type="EMBL" id="CP001940">
    <property type="protein sequence ID" value="ADH85150.1"/>
    <property type="molecule type" value="Genomic_DNA"/>
</dbReference>
<dbReference type="eggNOG" id="COG4856">
    <property type="taxonomic scope" value="Bacteria"/>
</dbReference>
<keyword evidence="2" id="KW-0812">Transmembrane</keyword>
<organism evidence="3 4">
    <name type="scientific">Desulfurivibrio alkaliphilus (strain DSM 19089 / UNIQEM U267 / AHT2)</name>
    <dbReference type="NCBI Taxonomy" id="589865"/>
    <lineage>
        <taxon>Bacteria</taxon>
        <taxon>Pseudomonadati</taxon>
        <taxon>Thermodesulfobacteriota</taxon>
        <taxon>Desulfobulbia</taxon>
        <taxon>Desulfobulbales</taxon>
        <taxon>Desulfobulbaceae</taxon>
        <taxon>Desulfurivibrio</taxon>
    </lineage>
</organism>
<accession>D6YZZ3</accession>
<dbReference type="Pfam" id="PF07949">
    <property type="entry name" value="YbbR"/>
    <property type="match status" value="2"/>
</dbReference>
<reference evidence="4" key="1">
    <citation type="submission" date="2010-02" db="EMBL/GenBank/DDBJ databases">
        <title>Complete sequence of Desulfurivibrio alkaliphilus AHT2.</title>
        <authorList>
            <consortium name="US DOE Joint Genome Institute"/>
            <person name="Pitluck S."/>
            <person name="Chertkov O."/>
            <person name="Detter J.C."/>
            <person name="Han C."/>
            <person name="Tapia R."/>
            <person name="Larimer F."/>
            <person name="Land M."/>
            <person name="Hauser L."/>
            <person name="Kyrpides N."/>
            <person name="Mikhailova N."/>
            <person name="Sorokin D.Y."/>
            <person name="Muyzer G."/>
            <person name="Woyke T."/>
        </authorList>
    </citation>
    <scope>NUCLEOTIDE SEQUENCE [LARGE SCALE GENOMIC DNA]</scope>
    <source>
        <strain evidence="4">DSM 19089 / UNIQEM U267 / AHT2</strain>
    </source>
</reference>
<dbReference type="InterPro" id="IPR012505">
    <property type="entry name" value="YbbR"/>
</dbReference>
<evidence type="ECO:0000256" key="1">
    <source>
        <dbReference type="SAM" id="MobiDB-lite"/>
    </source>
</evidence>